<keyword evidence="1" id="KW-0472">Membrane</keyword>
<organism evidence="2 3">
    <name type="scientific">Vibrio alfacsensis</name>
    <dbReference type="NCBI Taxonomy" id="1074311"/>
    <lineage>
        <taxon>Bacteria</taxon>
        <taxon>Pseudomonadati</taxon>
        <taxon>Pseudomonadota</taxon>
        <taxon>Gammaproteobacteria</taxon>
        <taxon>Vibrionales</taxon>
        <taxon>Vibrionaceae</taxon>
        <taxon>Vibrio</taxon>
    </lineage>
</organism>
<keyword evidence="3" id="KW-1185">Reference proteome</keyword>
<name>A0ABN5PD87_9VIBR</name>
<gene>
    <name evidence="2" type="ORF">D1115_08575</name>
</gene>
<dbReference type="EMBL" id="CP032093">
    <property type="protein sequence ID" value="AXY01235.1"/>
    <property type="molecule type" value="Genomic_DNA"/>
</dbReference>
<proteinExistence type="predicted"/>
<evidence type="ECO:0008006" key="4">
    <source>
        <dbReference type="Google" id="ProtNLM"/>
    </source>
</evidence>
<sequence>MQLKSLVNHSSSFYIWLGSYNLPNKAFKSDSQRLVFFIPSLSAVFTVVRLSFVVALLTP</sequence>
<protein>
    <recommendedName>
        <fullName evidence="4">DUF3265 domain-containing protein</fullName>
    </recommendedName>
</protein>
<evidence type="ECO:0000313" key="3">
    <source>
        <dbReference type="Proteomes" id="UP000262832"/>
    </source>
</evidence>
<feature type="transmembrane region" description="Helical" evidence="1">
    <location>
        <begin position="34"/>
        <end position="57"/>
    </location>
</feature>
<accession>A0ABN5PD87</accession>
<evidence type="ECO:0000256" key="1">
    <source>
        <dbReference type="SAM" id="Phobius"/>
    </source>
</evidence>
<dbReference type="Proteomes" id="UP000262832">
    <property type="component" value="Chromosome I"/>
</dbReference>
<reference evidence="2 3" key="1">
    <citation type="submission" date="2018-08" db="EMBL/GenBank/DDBJ databases">
        <title>Genomic taxonomy of the Vibrionaceae family.</title>
        <authorList>
            <person name="Gomez-Gil B."/>
            <person name="Tanaka M."/>
            <person name="Sawabe T."/>
            <person name="Enciso-Ibarra K."/>
        </authorList>
    </citation>
    <scope>NUCLEOTIDE SEQUENCE [LARGE SCALE GENOMIC DNA]</scope>
    <source>
        <strain evidence="2 3">CAIM 1831</strain>
    </source>
</reference>
<keyword evidence="1" id="KW-1133">Transmembrane helix</keyword>
<keyword evidence="1" id="KW-0812">Transmembrane</keyword>
<evidence type="ECO:0000313" key="2">
    <source>
        <dbReference type="EMBL" id="AXY01235.1"/>
    </source>
</evidence>